<sequence length="537" mass="58009">MDKQENQLSPAIVDYKSERRQAWVDIVPQISSNRHKLEIEALTTNLPTVPTAMTSGSPAPTIVEKPEVDDSKTIAPEPSSFAQLGSLQKNILLAIFCLGQFMDIINTSAMLPALPATSQTVGLTESDSVWLFAAYQATFASFLLIVTGLHTWLSVLRGTSLGAGFLNNRIALLVLRALQGIGAAHTIPSALSMIVQMMPEPKEQQRAIGLFGASGAVANVLGTIIGAILVEYASWRWIFWIIAIISIPAAAACVFLIPSSPRNNKAKASQLDALGVFILIAAIVLFVYALTTGSVSGWRSGGVLAPFFVSIALFLAFFFWKLELTKPTQHFVVLSKFCCVIRHSFDAFLLVHANVLDLFPILAGLPELVDYYYRRQIVSWLGLSWFNGGRIAAIGRPKLLIMGGLILAFIATIMLPFSSQLNDRYWPLVFPAFIIGSAGTAVVFVLANISIFQTTPPAYAGTVGAVFNAALQLGGAIGSSATTSIQTSIDEKVMEDGSFDGTHFQGRSASLWFLLAWVGLVAIGVAVFYKQGRRPMM</sequence>
<dbReference type="SUPFAM" id="SSF103473">
    <property type="entry name" value="MFS general substrate transporter"/>
    <property type="match status" value="1"/>
</dbReference>
<feature type="transmembrane region" description="Helical" evidence="6">
    <location>
        <begin position="173"/>
        <end position="195"/>
    </location>
</feature>
<keyword evidence="3 6" id="KW-0812">Transmembrane</keyword>
<evidence type="ECO:0000256" key="1">
    <source>
        <dbReference type="ARBA" id="ARBA00004141"/>
    </source>
</evidence>
<evidence type="ECO:0000256" key="5">
    <source>
        <dbReference type="ARBA" id="ARBA00023136"/>
    </source>
</evidence>
<dbReference type="PANTHER" id="PTHR42718">
    <property type="entry name" value="MAJOR FACILITATOR SUPERFAMILY MULTIDRUG TRANSPORTER MFSC"/>
    <property type="match status" value="1"/>
</dbReference>
<accession>A0A8H7IES9</accession>
<feature type="transmembrane region" description="Helical" evidence="6">
    <location>
        <begin position="399"/>
        <end position="419"/>
    </location>
</feature>
<proteinExistence type="predicted"/>
<dbReference type="GO" id="GO:0016020">
    <property type="term" value="C:membrane"/>
    <property type="evidence" value="ECO:0007669"/>
    <property type="project" value="UniProtKB-SubCell"/>
</dbReference>
<keyword evidence="4 6" id="KW-1133">Transmembrane helix</keyword>
<evidence type="ECO:0000256" key="6">
    <source>
        <dbReference type="SAM" id="Phobius"/>
    </source>
</evidence>
<name>A0A8H7IES9_9AGAM</name>
<evidence type="ECO:0000259" key="7">
    <source>
        <dbReference type="PROSITE" id="PS50850"/>
    </source>
</evidence>
<keyword evidence="5 6" id="KW-0472">Membrane</keyword>
<evidence type="ECO:0000313" key="8">
    <source>
        <dbReference type="EMBL" id="KAF8756089.1"/>
    </source>
</evidence>
<comment type="subcellular location">
    <subcellularLocation>
        <location evidence="1">Membrane</location>
        <topology evidence="1">Multi-pass membrane protein</topology>
    </subcellularLocation>
</comment>
<evidence type="ECO:0000256" key="2">
    <source>
        <dbReference type="ARBA" id="ARBA00022448"/>
    </source>
</evidence>
<evidence type="ECO:0000256" key="4">
    <source>
        <dbReference type="ARBA" id="ARBA00022989"/>
    </source>
</evidence>
<feature type="transmembrane region" description="Helical" evidence="6">
    <location>
        <begin position="129"/>
        <end position="153"/>
    </location>
</feature>
<dbReference type="Proteomes" id="UP000614334">
    <property type="component" value="Unassembled WGS sequence"/>
</dbReference>
<reference evidence="8" key="1">
    <citation type="submission" date="2020-09" db="EMBL/GenBank/DDBJ databases">
        <title>Comparative genome analyses of four rice-infecting Rhizoctonia solani isolates reveal extensive enrichment of homogalacturonan modification genes.</title>
        <authorList>
            <person name="Lee D.-Y."/>
            <person name="Jeon J."/>
            <person name="Kim K.-T."/>
            <person name="Cheong K."/>
            <person name="Song H."/>
            <person name="Choi G."/>
            <person name="Ko J."/>
            <person name="Opiyo S.O."/>
            <person name="Zuo S."/>
            <person name="Madhav S."/>
            <person name="Lee Y.-H."/>
            <person name="Wang G.-L."/>
        </authorList>
    </citation>
    <scope>NUCLEOTIDE SEQUENCE</scope>
    <source>
        <strain evidence="8">AG1-IA B2</strain>
    </source>
</reference>
<dbReference type="Pfam" id="PF07690">
    <property type="entry name" value="MFS_1"/>
    <property type="match status" value="1"/>
</dbReference>
<keyword evidence="2" id="KW-0813">Transport</keyword>
<dbReference type="InterPro" id="IPR011701">
    <property type="entry name" value="MFS"/>
</dbReference>
<feature type="transmembrane region" description="Helical" evidence="6">
    <location>
        <begin position="237"/>
        <end position="259"/>
    </location>
</feature>
<dbReference type="AlphaFoldDB" id="A0A8H7IES9"/>
<feature type="transmembrane region" description="Helical" evidence="6">
    <location>
        <begin position="458"/>
        <end position="478"/>
    </location>
</feature>
<feature type="transmembrane region" description="Helical" evidence="6">
    <location>
        <begin position="509"/>
        <end position="529"/>
    </location>
</feature>
<feature type="transmembrane region" description="Helical" evidence="6">
    <location>
        <begin position="271"/>
        <end position="291"/>
    </location>
</feature>
<dbReference type="InterPro" id="IPR036259">
    <property type="entry name" value="MFS_trans_sf"/>
</dbReference>
<dbReference type="GO" id="GO:0022857">
    <property type="term" value="F:transmembrane transporter activity"/>
    <property type="evidence" value="ECO:0007669"/>
    <property type="project" value="InterPro"/>
</dbReference>
<dbReference type="Gene3D" id="1.20.1720.10">
    <property type="entry name" value="Multidrug resistance protein D"/>
    <property type="match status" value="1"/>
</dbReference>
<dbReference type="PROSITE" id="PS50850">
    <property type="entry name" value="MFS"/>
    <property type="match status" value="1"/>
</dbReference>
<feature type="transmembrane region" description="Helical" evidence="6">
    <location>
        <begin position="425"/>
        <end position="446"/>
    </location>
</feature>
<dbReference type="Gene3D" id="1.20.1250.20">
    <property type="entry name" value="MFS general substrate transporter like domains"/>
    <property type="match status" value="1"/>
</dbReference>
<dbReference type="InterPro" id="IPR020846">
    <property type="entry name" value="MFS_dom"/>
</dbReference>
<feature type="transmembrane region" description="Helical" evidence="6">
    <location>
        <begin position="303"/>
        <end position="320"/>
    </location>
</feature>
<gene>
    <name evidence="8" type="ORF">RHS01_04888</name>
</gene>
<organism evidence="8 9">
    <name type="scientific">Rhizoctonia solani</name>
    <dbReference type="NCBI Taxonomy" id="456999"/>
    <lineage>
        <taxon>Eukaryota</taxon>
        <taxon>Fungi</taxon>
        <taxon>Dikarya</taxon>
        <taxon>Basidiomycota</taxon>
        <taxon>Agaricomycotina</taxon>
        <taxon>Agaricomycetes</taxon>
        <taxon>Cantharellales</taxon>
        <taxon>Ceratobasidiaceae</taxon>
        <taxon>Rhizoctonia</taxon>
    </lineage>
</organism>
<feature type="transmembrane region" description="Helical" evidence="6">
    <location>
        <begin position="207"/>
        <end position="231"/>
    </location>
</feature>
<comment type="caution">
    <text evidence="8">The sequence shown here is derived from an EMBL/GenBank/DDBJ whole genome shotgun (WGS) entry which is preliminary data.</text>
</comment>
<dbReference type="PANTHER" id="PTHR42718:SF9">
    <property type="entry name" value="MAJOR FACILITATOR SUPERFAMILY MULTIDRUG TRANSPORTER MFSC"/>
    <property type="match status" value="1"/>
</dbReference>
<evidence type="ECO:0000313" key="9">
    <source>
        <dbReference type="Proteomes" id="UP000614334"/>
    </source>
</evidence>
<dbReference type="EMBL" id="JACYCF010000007">
    <property type="protein sequence ID" value="KAF8756089.1"/>
    <property type="molecule type" value="Genomic_DNA"/>
</dbReference>
<evidence type="ECO:0000256" key="3">
    <source>
        <dbReference type="ARBA" id="ARBA00022692"/>
    </source>
</evidence>
<protein>
    <submittedName>
        <fullName evidence="8">MFS general substrate transporter</fullName>
    </submittedName>
</protein>
<feature type="domain" description="Major facilitator superfamily (MFS) profile" evidence="7">
    <location>
        <begin position="36"/>
        <end position="534"/>
    </location>
</feature>